<dbReference type="SUPFAM" id="SSF51197">
    <property type="entry name" value="Clavaminate synthase-like"/>
    <property type="match status" value="1"/>
</dbReference>
<dbReference type="PANTHER" id="PTHR16557">
    <property type="entry name" value="ALKYLATED DNA REPAIR PROTEIN ALKB-RELATED"/>
    <property type="match status" value="1"/>
</dbReference>
<gene>
    <name evidence="7" type="ORF">DGYR_LOCUS663</name>
</gene>
<protein>
    <submittedName>
        <fullName evidence="7">DgyrCDS670</fullName>
    </submittedName>
</protein>
<dbReference type="InterPro" id="IPR005123">
    <property type="entry name" value="Oxoglu/Fe-dep_dioxygenase_dom"/>
</dbReference>
<proteinExistence type="predicted"/>
<dbReference type="Gene3D" id="2.60.120.590">
    <property type="entry name" value="Alpha-ketoglutarate-dependent dioxygenase AlkB-like"/>
    <property type="match status" value="1"/>
</dbReference>
<dbReference type="Proteomes" id="UP000549394">
    <property type="component" value="Unassembled WGS sequence"/>
</dbReference>
<evidence type="ECO:0000259" key="6">
    <source>
        <dbReference type="PROSITE" id="PS51471"/>
    </source>
</evidence>
<feature type="domain" description="Fe2OG dioxygenase" evidence="6">
    <location>
        <begin position="178"/>
        <end position="291"/>
    </location>
</feature>
<dbReference type="InterPro" id="IPR037151">
    <property type="entry name" value="AlkB-like_sf"/>
</dbReference>
<keyword evidence="8" id="KW-1185">Reference proteome</keyword>
<keyword evidence="4 5" id="KW-0408">Iron</keyword>
<feature type="binding site" evidence="5">
    <location>
        <position position="198"/>
    </location>
    <ligand>
        <name>Fe cation</name>
        <dbReference type="ChEBI" id="CHEBI:24875"/>
        <note>catalytic</note>
    </ligand>
</feature>
<evidence type="ECO:0000313" key="8">
    <source>
        <dbReference type="Proteomes" id="UP000549394"/>
    </source>
</evidence>
<dbReference type="InterPro" id="IPR027450">
    <property type="entry name" value="AlkB-like"/>
</dbReference>
<organism evidence="7 8">
    <name type="scientific">Dimorphilus gyrociliatus</name>
    <dbReference type="NCBI Taxonomy" id="2664684"/>
    <lineage>
        <taxon>Eukaryota</taxon>
        <taxon>Metazoa</taxon>
        <taxon>Spiralia</taxon>
        <taxon>Lophotrochozoa</taxon>
        <taxon>Annelida</taxon>
        <taxon>Polychaeta</taxon>
        <taxon>Polychaeta incertae sedis</taxon>
        <taxon>Dinophilidae</taxon>
        <taxon>Dimorphilus</taxon>
    </lineage>
</organism>
<evidence type="ECO:0000256" key="1">
    <source>
        <dbReference type="ARBA" id="ARBA00022723"/>
    </source>
</evidence>
<evidence type="ECO:0000256" key="2">
    <source>
        <dbReference type="ARBA" id="ARBA00022964"/>
    </source>
</evidence>
<dbReference type="PANTHER" id="PTHR16557:SF2">
    <property type="entry name" value="NUCLEIC ACID DIOXYGENASE ALKBH1"/>
    <property type="match status" value="1"/>
</dbReference>
<sequence length="299" mass="34575">MAVAHVEEAETNERDDNFKPVFKYYKMKKPKPSLKDVLDFDNECNIEEWEKIHLCGSDNISYLGFQSSNWVAWKNQSIPGLIFINNPFTSIGQSEWITRCIQDFPEKPNKTNLDAHYAVPSMIYKTELFRKLRWATLGYHHDWDTKVYIKESYTPIPKIMDDLTKVIISAIEYKSSYQAEAAIVNYYHLDSTLAAHIDHSEYDKKAPLISISFGQPAIFLLGGTTKKIKPIGIFLRSGDILITQDDCRQAYHAVPKVFYNKETSIRYQELGAYSKEYLEDSRINMNIRQVCEPGKGFPD</sequence>
<dbReference type="EMBL" id="CAJFCJ010000001">
    <property type="protein sequence ID" value="CAD5111354.1"/>
    <property type="molecule type" value="Genomic_DNA"/>
</dbReference>
<keyword evidence="1 5" id="KW-0479">Metal-binding</keyword>
<dbReference type="OrthoDB" id="6614653at2759"/>
<accession>A0A7I8V7V5</accession>
<keyword evidence="2" id="KW-0223">Dioxygenase</keyword>
<feature type="binding site" evidence="5">
    <location>
        <position position="252"/>
    </location>
    <ligand>
        <name>Fe cation</name>
        <dbReference type="ChEBI" id="CHEBI:24875"/>
        <note>catalytic</note>
    </ligand>
</feature>
<dbReference type="GO" id="GO:0005737">
    <property type="term" value="C:cytoplasm"/>
    <property type="evidence" value="ECO:0007669"/>
    <property type="project" value="TreeGrafter"/>
</dbReference>
<keyword evidence="3" id="KW-0560">Oxidoreductase</keyword>
<evidence type="ECO:0000313" key="7">
    <source>
        <dbReference type="EMBL" id="CAD5111354.1"/>
    </source>
</evidence>
<comment type="caution">
    <text evidence="7">The sequence shown here is derived from an EMBL/GenBank/DDBJ whole genome shotgun (WGS) entry which is preliminary data.</text>
</comment>
<dbReference type="Pfam" id="PF13532">
    <property type="entry name" value="2OG-FeII_Oxy_2"/>
    <property type="match status" value="1"/>
</dbReference>
<dbReference type="GO" id="GO:0035516">
    <property type="term" value="F:broad specificity oxidative DNA demethylase activity"/>
    <property type="evidence" value="ECO:0007669"/>
    <property type="project" value="TreeGrafter"/>
</dbReference>
<dbReference type="InterPro" id="IPR004574">
    <property type="entry name" value="Alkb"/>
</dbReference>
<comment type="cofactor">
    <cofactor evidence="5">
        <name>Fe(2+)</name>
        <dbReference type="ChEBI" id="CHEBI:29033"/>
    </cofactor>
    <text evidence="5">Binds 1 Fe(2+) ion per subunit.</text>
</comment>
<dbReference type="GO" id="GO:0005634">
    <property type="term" value="C:nucleus"/>
    <property type="evidence" value="ECO:0007669"/>
    <property type="project" value="TreeGrafter"/>
</dbReference>
<dbReference type="PROSITE" id="PS51471">
    <property type="entry name" value="FE2OG_OXY"/>
    <property type="match status" value="1"/>
</dbReference>
<name>A0A7I8V7V5_9ANNE</name>
<dbReference type="GO" id="GO:0008198">
    <property type="term" value="F:ferrous iron binding"/>
    <property type="evidence" value="ECO:0007669"/>
    <property type="project" value="TreeGrafter"/>
</dbReference>
<dbReference type="GO" id="GO:0035513">
    <property type="term" value="P:oxidative RNA demethylation"/>
    <property type="evidence" value="ECO:0007669"/>
    <property type="project" value="TreeGrafter"/>
</dbReference>
<reference evidence="7 8" key="1">
    <citation type="submission" date="2020-08" db="EMBL/GenBank/DDBJ databases">
        <authorList>
            <person name="Hejnol A."/>
        </authorList>
    </citation>
    <scope>NUCLEOTIDE SEQUENCE [LARGE SCALE GENOMIC DNA]</scope>
</reference>
<evidence type="ECO:0000256" key="4">
    <source>
        <dbReference type="ARBA" id="ARBA00023004"/>
    </source>
</evidence>
<evidence type="ECO:0000256" key="5">
    <source>
        <dbReference type="PIRSR" id="PIRSR604574-2"/>
    </source>
</evidence>
<evidence type="ECO:0000256" key="3">
    <source>
        <dbReference type="ARBA" id="ARBA00023002"/>
    </source>
</evidence>
<dbReference type="AlphaFoldDB" id="A0A7I8V7V5"/>
<dbReference type="GO" id="GO:0035515">
    <property type="term" value="F:oxidative RNA demethylase activity"/>
    <property type="evidence" value="ECO:0007669"/>
    <property type="project" value="TreeGrafter"/>
</dbReference>
<feature type="binding site" evidence="5">
    <location>
        <position position="196"/>
    </location>
    <ligand>
        <name>Fe cation</name>
        <dbReference type="ChEBI" id="CHEBI:24875"/>
        <note>catalytic</note>
    </ligand>
</feature>